<evidence type="ECO:0000259" key="1">
    <source>
        <dbReference type="PROSITE" id="PS51717"/>
    </source>
</evidence>
<accession>A0A0E9T509</accession>
<dbReference type="GO" id="GO:0005525">
    <property type="term" value="F:GTP binding"/>
    <property type="evidence" value="ECO:0007669"/>
    <property type="project" value="InterPro"/>
</dbReference>
<reference evidence="2" key="1">
    <citation type="submission" date="2014-11" db="EMBL/GenBank/DDBJ databases">
        <authorList>
            <person name="Amaro Gonzalez C."/>
        </authorList>
    </citation>
    <scope>NUCLEOTIDE SEQUENCE</scope>
</reference>
<dbReference type="PROSITE" id="PS51717">
    <property type="entry name" value="G_VLIG"/>
    <property type="match status" value="1"/>
</dbReference>
<reference evidence="2" key="2">
    <citation type="journal article" date="2015" name="Fish Shellfish Immunol.">
        <title>Early steps in the European eel (Anguilla anguilla)-Vibrio vulnificus interaction in the gills: Role of the RtxA13 toxin.</title>
        <authorList>
            <person name="Callol A."/>
            <person name="Pajuelo D."/>
            <person name="Ebbesson L."/>
            <person name="Teles M."/>
            <person name="MacKenzie S."/>
            <person name="Amaro C."/>
        </authorList>
    </citation>
    <scope>NUCLEOTIDE SEQUENCE</scope>
</reference>
<dbReference type="EMBL" id="GBXM01059858">
    <property type="protein sequence ID" value="JAH48719.1"/>
    <property type="molecule type" value="Transcribed_RNA"/>
</dbReference>
<feature type="domain" description="VLIG-type G" evidence="1">
    <location>
        <begin position="1"/>
        <end position="68"/>
    </location>
</feature>
<proteinExistence type="predicted"/>
<protein>
    <recommendedName>
        <fullName evidence="1">VLIG-type G domain-containing protein</fullName>
    </recommendedName>
</protein>
<dbReference type="AlphaFoldDB" id="A0A0E9T509"/>
<organism evidence="2">
    <name type="scientific">Anguilla anguilla</name>
    <name type="common">European freshwater eel</name>
    <name type="synonym">Muraena anguilla</name>
    <dbReference type="NCBI Taxonomy" id="7936"/>
    <lineage>
        <taxon>Eukaryota</taxon>
        <taxon>Metazoa</taxon>
        <taxon>Chordata</taxon>
        <taxon>Craniata</taxon>
        <taxon>Vertebrata</taxon>
        <taxon>Euteleostomi</taxon>
        <taxon>Actinopterygii</taxon>
        <taxon>Neopterygii</taxon>
        <taxon>Teleostei</taxon>
        <taxon>Anguilliformes</taxon>
        <taxon>Anguillidae</taxon>
        <taxon>Anguilla</taxon>
    </lineage>
</organism>
<name>A0A0E9T509_ANGAN</name>
<sequence>MEGRRCLLQKLDKMATIATKEENIDGINEFSDVIQFDIESHVFYFKNLLEGILPWPHQTLPTARMCKS</sequence>
<evidence type="ECO:0000313" key="2">
    <source>
        <dbReference type="EMBL" id="JAH48719.1"/>
    </source>
</evidence>
<dbReference type="InterPro" id="IPR030383">
    <property type="entry name" value="G_VLIG_dom"/>
</dbReference>